<accession>Q6MIS2</accession>
<feature type="transmembrane region" description="Helical" evidence="6">
    <location>
        <begin position="46"/>
        <end position="67"/>
    </location>
</feature>
<keyword evidence="5 6" id="KW-0472">Membrane</keyword>
<dbReference type="RefSeq" id="WP_011165445.1">
    <property type="nucleotide sequence ID" value="NC_005363.1"/>
</dbReference>
<dbReference type="Pfam" id="PF03741">
    <property type="entry name" value="TerC"/>
    <property type="match status" value="1"/>
</dbReference>
<keyword evidence="8" id="KW-1185">Reference proteome</keyword>
<dbReference type="InterPro" id="IPR022369">
    <property type="entry name" value="Integral_membrane_TerC_rswitch"/>
</dbReference>
<dbReference type="InterPro" id="IPR005496">
    <property type="entry name" value="Integral_membrane_TerC"/>
</dbReference>
<feature type="transmembrane region" description="Helical" evidence="6">
    <location>
        <begin position="96"/>
        <end position="114"/>
    </location>
</feature>
<gene>
    <name evidence="7" type="primary">ygjT</name>
    <name evidence="7" type="ordered locus">Bd3076</name>
</gene>
<feature type="transmembrane region" description="Helical" evidence="6">
    <location>
        <begin position="121"/>
        <end position="140"/>
    </location>
</feature>
<feature type="transmembrane region" description="Helical" evidence="6">
    <location>
        <begin position="242"/>
        <end position="261"/>
    </location>
</feature>
<dbReference type="PANTHER" id="PTHR30238">
    <property type="entry name" value="MEMBRANE BOUND PREDICTED REDOX MODULATOR"/>
    <property type="match status" value="1"/>
</dbReference>
<dbReference type="GO" id="GO:0016020">
    <property type="term" value="C:membrane"/>
    <property type="evidence" value="ECO:0007669"/>
    <property type="project" value="UniProtKB-SubCell"/>
</dbReference>
<name>Q6MIS2_BDEBA</name>
<comment type="subcellular location">
    <subcellularLocation>
        <location evidence="1">Membrane</location>
        <topology evidence="1">Multi-pass membrane protein</topology>
    </subcellularLocation>
</comment>
<evidence type="ECO:0000256" key="3">
    <source>
        <dbReference type="ARBA" id="ARBA00022692"/>
    </source>
</evidence>
<comment type="similarity">
    <text evidence="2">Belongs to the TerC family.</text>
</comment>
<dbReference type="PANTHER" id="PTHR30238:SF0">
    <property type="entry name" value="THYLAKOID MEMBRANE PROTEIN TERC, CHLOROPLASTIC"/>
    <property type="match status" value="1"/>
</dbReference>
<feature type="transmembrane region" description="Helical" evidence="6">
    <location>
        <begin position="299"/>
        <end position="320"/>
    </location>
</feature>
<feature type="transmembrane region" description="Helical" evidence="6">
    <location>
        <begin position="12"/>
        <end position="34"/>
    </location>
</feature>
<evidence type="ECO:0000256" key="1">
    <source>
        <dbReference type="ARBA" id="ARBA00004141"/>
    </source>
</evidence>
<evidence type="ECO:0000256" key="5">
    <source>
        <dbReference type="ARBA" id="ARBA00023136"/>
    </source>
</evidence>
<evidence type="ECO:0000313" key="7">
    <source>
        <dbReference type="EMBL" id="CAE80841.1"/>
    </source>
</evidence>
<dbReference type="AlphaFoldDB" id="Q6MIS2"/>
<evidence type="ECO:0000256" key="2">
    <source>
        <dbReference type="ARBA" id="ARBA00007511"/>
    </source>
</evidence>
<protein>
    <submittedName>
        <fullName evidence="7">Putative transport protein</fullName>
    </submittedName>
</protein>
<dbReference type="NCBIfam" id="TIGR03718">
    <property type="entry name" value="R_switched_Alx"/>
    <property type="match status" value="1"/>
</dbReference>
<reference evidence="7 8" key="1">
    <citation type="journal article" date="2004" name="Science">
        <title>A predator unmasked: life cycle of Bdellovibrio bacteriovorus from a genomic perspective.</title>
        <authorList>
            <person name="Rendulic S."/>
            <person name="Jagtap P."/>
            <person name="Rosinus A."/>
            <person name="Eppinger M."/>
            <person name="Baar C."/>
            <person name="Lanz C."/>
            <person name="Keller H."/>
            <person name="Lambert C."/>
            <person name="Evans K.J."/>
            <person name="Goesmann A."/>
            <person name="Meyer F."/>
            <person name="Sockett R.E."/>
            <person name="Schuster S.C."/>
        </authorList>
    </citation>
    <scope>NUCLEOTIDE SEQUENCE [LARGE SCALE GENOMIC DNA]</scope>
    <source>
        <strain evidence="8">ATCC 15356 / DSM 50701 / NCIMB 9529 / HD100</strain>
    </source>
</reference>
<dbReference type="eggNOG" id="COG0861">
    <property type="taxonomic scope" value="Bacteria"/>
</dbReference>
<evidence type="ECO:0000313" key="8">
    <source>
        <dbReference type="Proteomes" id="UP000008080"/>
    </source>
</evidence>
<feature type="transmembrane region" description="Helical" evidence="6">
    <location>
        <begin position="211"/>
        <end position="236"/>
    </location>
</feature>
<evidence type="ECO:0000256" key="6">
    <source>
        <dbReference type="SAM" id="Phobius"/>
    </source>
</evidence>
<sequence>MSEVLLFPFAEYWWFYAGFIAFVIGMLALDLGVFHKHSHTVSFKEATIWSIVWVSIAMLFNVGLYYYTLHLYPENPAIAKQVGLEFLTGYVIEKSLSIDNIFVFVVVFGFFSIPPKYQHRVLFYGILGALIFRAIFIALGSVLMQYQAVVLIFGVFLIFTGIKMMFQPDKEVDPSQNWLIKWLKKHIRVADRMHEDHFFIKENGVKLATPLFIALVFLEFTDIIFAVDSVPAIFAITKEPMLVFTSNIFAILGLRSLYFLLAGVVDKFHLLKYGLALTLVFVGLKMVWLNKLFGGHFPIGISLGIIFAFIGGSIAASLMFPKKES</sequence>
<dbReference type="GeneID" id="93013932"/>
<organism evidence="7 8">
    <name type="scientific">Bdellovibrio bacteriovorus (strain ATCC 15356 / DSM 50701 / NCIMB 9529 / HD100)</name>
    <dbReference type="NCBI Taxonomy" id="264462"/>
    <lineage>
        <taxon>Bacteria</taxon>
        <taxon>Pseudomonadati</taxon>
        <taxon>Bdellovibrionota</taxon>
        <taxon>Bdellovibrionia</taxon>
        <taxon>Bdellovibrionales</taxon>
        <taxon>Pseudobdellovibrionaceae</taxon>
        <taxon>Bdellovibrio</taxon>
    </lineage>
</organism>
<feature type="transmembrane region" description="Helical" evidence="6">
    <location>
        <begin position="273"/>
        <end position="293"/>
    </location>
</feature>
<feature type="transmembrane region" description="Helical" evidence="6">
    <location>
        <begin position="146"/>
        <end position="166"/>
    </location>
</feature>
<dbReference type="STRING" id="264462.Bd3076"/>
<dbReference type="EMBL" id="BX842654">
    <property type="protein sequence ID" value="CAE80841.1"/>
    <property type="molecule type" value="Genomic_DNA"/>
</dbReference>
<dbReference type="HOGENOM" id="CLU_045644_1_2_7"/>
<proteinExistence type="inferred from homology"/>
<dbReference type="Proteomes" id="UP000008080">
    <property type="component" value="Chromosome"/>
</dbReference>
<dbReference type="KEGG" id="bba:Bd3076"/>
<evidence type="ECO:0000256" key="4">
    <source>
        <dbReference type="ARBA" id="ARBA00022989"/>
    </source>
</evidence>
<keyword evidence="4 6" id="KW-1133">Transmembrane helix</keyword>
<keyword evidence="3 6" id="KW-0812">Transmembrane</keyword>